<proteinExistence type="predicted"/>
<organism evidence="1 2">
    <name type="scientific">Pedobacter rhizosphaerae</name>
    <dbReference type="NCBI Taxonomy" id="390241"/>
    <lineage>
        <taxon>Bacteria</taxon>
        <taxon>Pseudomonadati</taxon>
        <taxon>Bacteroidota</taxon>
        <taxon>Sphingobacteriia</taxon>
        <taxon>Sphingobacteriales</taxon>
        <taxon>Sphingobacteriaceae</taxon>
        <taxon>Pedobacter</taxon>
    </lineage>
</organism>
<name>A0A1H9TPI3_9SPHI</name>
<dbReference type="EMBL" id="FOGG01000024">
    <property type="protein sequence ID" value="SER98819.1"/>
    <property type="molecule type" value="Genomic_DNA"/>
</dbReference>
<evidence type="ECO:0000313" key="1">
    <source>
        <dbReference type="EMBL" id="SER98819.1"/>
    </source>
</evidence>
<reference evidence="1 2" key="1">
    <citation type="submission" date="2016-10" db="EMBL/GenBank/DDBJ databases">
        <authorList>
            <person name="de Groot N.N."/>
        </authorList>
    </citation>
    <scope>NUCLEOTIDE SEQUENCE [LARGE SCALE GENOMIC DNA]</scope>
    <source>
        <strain evidence="1 2">DSM 18610</strain>
    </source>
</reference>
<keyword evidence="2" id="KW-1185">Reference proteome</keyword>
<accession>A0A1H9TPI3</accession>
<dbReference type="Proteomes" id="UP000199572">
    <property type="component" value="Unassembled WGS sequence"/>
</dbReference>
<dbReference type="STRING" id="390241.SAMN04488023_1248"/>
<sequence>MSKNVNPKVKIRNDTRNENYYGRSETLELERVIRNNSYHISHIRKHKHSLFNHTVLKPTLRQEKYNPLLNEKE</sequence>
<protein>
    <submittedName>
        <fullName evidence="1">Uncharacterized protein</fullName>
    </submittedName>
</protein>
<dbReference type="AlphaFoldDB" id="A0A1H9TPI3"/>
<gene>
    <name evidence="1" type="ORF">SAMN04488023_1248</name>
</gene>
<evidence type="ECO:0000313" key="2">
    <source>
        <dbReference type="Proteomes" id="UP000199572"/>
    </source>
</evidence>